<dbReference type="GO" id="GO:0005737">
    <property type="term" value="C:cytoplasm"/>
    <property type="evidence" value="ECO:0007669"/>
    <property type="project" value="UniProtKB-SubCell"/>
</dbReference>
<gene>
    <name evidence="6" type="ORF">SKAU_G00057250</name>
</gene>
<dbReference type="PANTHER" id="PTHR18829:SF0">
    <property type="entry name" value="PROTEIN YAE1 HOMOLOG"/>
    <property type="match status" value="1"/>
</dbReference>
<proteinExistence type="predicted"/>
<evidence type="ECO:0000256" key="1">
    <source>
        <dbReference type="ARBA" id="ARBA00004123"/>
    </source>
</evidence>
<reference evidence="6" key="1">
    <citation type="journal article" date="2023" name="Science">
        <title>Genome structures resolve the early diversification of teleost fishes.</title>
        <authorList>
            <person name="Parey E."/>
            <person name="Louis A."/>
            <person name="Montfort J."/>
            <person name="Bouchez O."/>
            <person name="Roques C."/>
            <person name="Iampietro C."/>
            <person name="Lluch J."/>
            <person name="Castinel A."/>
            <person name="Donnadieu C."/>
            <person name="Desvignes T."/>
            <person name="Floi Bucao C."/>
            <person name="Jouanno E."/>
            <person name="Wen M."/>
            <person name="Mejri S."/>
            <person name="Dirks R."/>
            <person name="Jansen H."/>
            <person name="Henkel C."/>
            <person name="Chen W.J."/>
            <person name="Zahm M."/>
            <person name="Cabau C."/>
            <person name="Klopp C."/>
            <person name="Thompson A.W."/>
            <person name="Robinson-Rechavi M."/>
            <person name="Braasch I."/>
            <person name="Lecointre G."/>
            <person name="Bobe J."/>
            <person name="Postlethwait J.H."/>
            <person name="Berthelot C."/>
            <person name="Roest Crollius H."/>
            <person name="Guiguen Y."/>
        </authorList>
    </citation>
    <scope>NUCLEOTIDE SEQUENCE</scope>
    <source>
        <strain evidence="6">WJC10195</strain>
    </source>
</reference>
<evidence type="ECO:0000259" key="5">
    <source>
        <dbReference type="Pfam" id="PF09811"/>
    </source>
</evidence>
<protein>
    <recommendedName>
        <fullName evidence="5">Essential protein Yae1 N-terminal domain-containing protein</fullName>
    </recommendedName>
</protein>
<dbReference type="EMBL" id="JAINUF010000002">
    <property type="protein sequence ID" value="KAJ8375145.1"/>
    <property type="molecule type" value="Genomic_DNA"/>
</dbReference>
<accession>A0A9Q1G4B7</accession>
<comment type="subcellular location">
    <subcellularLocation>
        <location evidence="2">Cytoplasm</location>
    </subcellularLocation>
    <subcellularLocation>
        <location evidence="1">Nucleus</location>
    </subcellularLocation>
</comment>
<name>A0A9Q1G4B7_SYNKA</name>
<feature type="domain" description="Essential protein Yae1 N-terminal" evidence="5">
    <location>
        <begin position="40"/>
        <end position="78"/>
    </location>
</feature>
<evidence type="ECO:0000313" key="7">
    <source>
        <dbReference type="Proteomes" id="UP001152622"/>
    </source>
</evidence>
<dbReference type="InterPro" id="IPR038881">
    <property type="entry name" value="Yae1-like"/>
</dbReference>
<dbReference type="AlphaFoldDB" id="A0A9Q1G4B7"/>
<keyword evidence="3" id="KW-0963">Cytoplasm</keyword>
<sequence length="219" mass="24017">MSWVKSVTVDSEDVFDEDVNDIILQNKEWNNNMGKRVKDGYRDGVDAGKDASLQRGFNIGYREGVEQMVAVGQMKGILSALQCWCQLEHPGSPAFSSISHLLQDVSRHEEAQIERMKMSIGQPPTASVGEITEGVEDMGMEHTDTGCGGGSCSKTDCCKKEQTPNGDATSLQTPCQSATRPSFSAEESVEQLLKSCMDLVVELGLPEELFRHLQQLRSA</sequence>
<evidence type="ECO:0000313" key="6">
    <source>
        <dbReference type="EMBL" id="KAJ8375145.1"/>
    </source>
</evidence>
<dbReference type="Pfam" id="PF09811">
    <property type="entry name" value="Yae1_N"/>
    <property type="match status" value="1"/>
</dbReference>
<keyword evidence="7" id="KW-1185">Reference proteome</keyword>
<evidence type="ECO:0000256" key="2">
    <source>
        <dbReference type="ARBA" id="ARBA00004496"/>
    </source>
</evidence>
<dbReference type="PANTHER" id="PTHR18829">
    <property type="entry name" value="PROTEIN YAE1 HOMOLOG"/>
    <property type="match status" value="1"/>
</dbReference>
<organism evidence="6 7">
    <name type="scientific">Synaphobranchus kaupii</name>
    <name type="common">Kaup's arrowtooth eel</name>
    <dbReference type="NCBI Taxonomy" id="118154"/>
    <lineage>
        <taxon>Eukaryota</taxon>
        <taxon>Metazoa</taxon>
        <taxon>Chordata</taxon>
        <taxon>Craniata</taxon>
        <taxon>Vertebrata</taxon>
        <taxon>Euteleostomi</taxon>
        <taxon>Actinopterygii</taxon>
        <taxon>Neopterygii</taxon>
        <taxon>Teleostei</taxon>
        <taxon>Anguilliformes</taxon>
        <taxon>Synaphobranchidae</taxon>
        <taxon>Synaphobranchus</taxon>
    </lineage>
</organism>
<evidence type="ECO:0000256" key="4">
    <source>
        <dbReference type="ARBA" id="ARBA00023242"/>
    </source>
</evidence>
<dbReference type="InterPro" id="IPR019191">
    <property type="entry name" value="Essential_protein_Yae1_N"/>
</dbReference>
<keyword evidence="4" id="KW-0539">Nucleus</keyword>
<comment type="caution">
    <text evidence="6">The sequence shown here is derived from an EMBL/GenBank/DDBJ whole genome shotgun (WGS) entry which is preliminary data.</text>
</comment>
<evidence type="ECO:0000256" key="3">
    <source>
        <dbReference type="ARBA" id="ARBA00022490"/>
    </source>
</evidence>
<dbReference type="GO" id="GO:0005634">
    <property type="term" value="C:nucleus"/>
    <property type="evidence" value="ECO:0007669"/>
    <property type="project" value="UniProtKB-SubCell"/>
</dbReference>
<dbReference type="Proteomes" id="UP001152622">
    <property type="component" value="Chromosome 2"/>
</dbReference>
<dbReference type="OrthoDB" id="20086at2759"/>